<dbReference type="Proteomes" id="UP001174136">
    <property type="component" value="Unassembled WGS sequence"/>
</dbReference>
<evidence type="ECO:0000259" key="1">
    <source>
        <dbReference type="Pfam" id="PF09004"/>
    </source>
</evidence>
<keyword evidence="3" id="KW-1185">Reference proteome</keyword>
<gene>
    <name evidence="2" type="ORF">N1851_019870</name>
</gene>
<comment type="caution">
    <text evidence="2">The sequence shown here is derived from an EMBL/GenBank/DDBJ whole genome shotgun (WGS) entry which is preliminary data.</text>
</comment>
<feature type="domain" description="Alkylated DNA repair protein AlkB homologue 8 N-terminal" evidence="1">
    <location>
        <begin position="42"/>
        <end position="68"/>
    </location>
</feature>
<evidence type="ECO:0000313" key="3">
    <source>
        <dbReference type="Proteomes" id="UP001174136"/>
    </source>
</evidence>
<dbReference type="EMBL" id="JAOPHQ010003697">
    <property type="protein sequence ID" value="KAK0142349.1"/>
    <property type="molecule type" value="Genomic_DNA"/>
</dbReference>
<protein>
    <recommendedName>
        <fullName evidence="1">Alkylated DNA repair protein AlkB homologue 8 N-terminal domain-containing protein</fullName>
    </recommendedName>
</protein>
<dbReference type="GO" id="GO:0016706">
    <property type="term" value="F:2-oxoglutarate-dependent dioxygenase activity"/>
    <property type="evidence" value="ECO:0007669"/>
    <property type="project" value="InterPro"/>
</dbReference>
<dbReference type="AlphaFoldDB" id="A0AA47ML78"/>
<reference evidence="2" key="1">
    <citation type="journal article" date="2023" name="Front. Mar. Sci.">
        <title>A new Merluccius polli reference genome to investigate the effects of global change in West African waters.</title>
        <authorList>
            <person name="Mateo J.L."/>
            <person name="Blanco-Fernandez C."/>
            <person name="Garcia-Vazquez E."/>
            <person name="Machado-Schiaffino G."/>
        </authorList>
    </citation>
    <scope>NUCLEOTIDE SEQUENCE</scope>
    <source>
        <strain evidence="2">C29</strain>
        <tissue evidence="2">Fin</tissue>
    </source>
</reference>
<accession>A0AA47ML78</accession>
<sequence>MVVDFRRKQGSGLNPLIISGEPVERVPSFKYLGVHLTQDLSWSLHMGHLVSKARQRLYFLRRLKKFKASLPCCSWADAYAA</sequence>
<dbReference type="GO" id="GO:0008168">
    <property type="term" value="F:methyltransferase activity"/>
    <property type="evidence" value="ECO:0007669"/>
    <property type="project" value="InterPro"/>
</dbReference>
<proteinExistence type="predicted"/>
<dbReference type="Pfam" id="PF09004">
    <property type="entry name" value="ALKBH8_N"/>
    <property type="match status" value="1"/>
</dbReference>
<name>A0AA47ML78_MERPO</name>
<dbReference type="InterPro" id="IPR015095">
    <property type="entry name" value="AlkB_hom8_N"/>
</dbReference>
<organism evidence="2 3">
    <name type="scientific">Merluccius polli</name>
    <name type="common">Benguela hake</name>
    <name type="synonym">Merluccius cadenati</name>
    <dbReference type="NCBI Taxonomy" id="89951"/>
    <lineage>
        <taxon>Eukaryota</taxon>
        <taxon>Metazoa</taxon>
        <taxon>Chordata</taxon>
        <taxon>Craniata</taxon>
        <taxon>Vertebrata</taxon>
        <taxon>Euteleostomi</taxon>
        <taxon>Actinopterygii</taxon>
        <taxon>Neopterygii</taxon>
        <taxon>Teleostei</taxon>
        <taxon>Neoteleostei</taxon>
        <taxon>Acanthomorphata</taxon>
        <taxon>Zeiogadaria</taxon>
        <taxon>Gadariae</taxon>
        <taxon>Gadiformes</taxon>
        <taxon>Gadoidei</taxon>
        <taxon>Merlucciidae</taxon>
        <taxon>Merluccius</taxon>
    </lineage>
</organism>
<evidence type="ECO:0000313" key="2">
    <source>
        <dbReference type="EMBL" id="KAK0142349.1"/>
    </source>
</evidence>